<dbReference type="AlphaFoldDB" id="A0A4R6V1Q6"/>
<dbReference type="PROSITE" id="PS50043">
    <property type="entry name" value="HTH_LUXR_2"/>
    <property type="match status" value="1"/>
</dbReference>
<feature type="domain" description="HTH luxR-type" evidence="1">
    <location>
        <begin position="747"/>
        <end position="812"/>
    </location>
</feature>
<proteinExistence type="predicted"/>
<dbReference type="PANTHER" id="PTHR47691:SF3">
    <property type="entry name" value="HTH-TYPE TRANSCRIPTIONAL REGULATOR RV0890C-RELATED"/>
    <property type="match status" value="1"/>
</dbReference>
<protein>
    <submittedName>
        <fullName evidence="2">Putative ATPase</fullName>
    </submittedName>
</protein>
<reference evidence="2 3" key="1">
    <citation type="submission" date="2019-03" db="EMBL/GenBank/DDBJ databases">
        <title>Genomic Encyclopedia of Type Strains, Phase IV (KMG-IV): sequencing the most valuable type-strain genomes for metagenomic binning, comparative biology and taxonomic classification.</title>
        <authorList>
            <person name="Goeker M."/>
        </authorList>
    </citation>
    <scope>NUCLEOTIDE SEQUENCE [LARGE SCALE GENOMIC DNA]</scope>
    <source>
        <strain evidence="2 3">DSM 46770</strain>
    </source>
</reference>
<dbReference type="Pfam" id="PF13401">
    <property type="entry name" value="AAA_22"/>
    <property type="match status" value="1"/>
</dbReference>
<dbReference type="InterPro" id="IPR000792">
    <property type="entry name" value="Tscrpt_reg_LuxR_C"/>
</dbReference>
<dbReference type="Gene3D" id="1.10.10.10">
    <property type="entry name" value="Winged helix-like DNA-binding domain superfamily/Winged helix DNA-binding domain"/>
    <property type="match status" value="1"/>
</dbReference>
<dbReference type="RefSeq" id="WP_133740716.1">
    <property type="nucleotide sequence ID" value="NZ_SNYN01000003.1"/>
</dbReference>
<dbReference type="SUPFAM" id="SSF52540">
    <property type="entry name" value="P-loop containing nucleoside triphosphate hydrolases"/>
    <property type="match status" value="1"/>
</dbReference>
<evidence type="ECO:0000313" key="3">
    <source>
        <dbReference type="Proteomes" id="UP000295281"/>
    </source>
</evidence>
<dbReference type="SUPFAM" id="SSF46894">
    <property type="entry name" value="C-terminal effector domain of the bipartite response regulators"/>
    <property type="match status" value="1"/>
</dbReference>
<dbReference type="Gene3D" id="1.25.40.10">
    <property type="entry name" value="Tetratricopeptide repeat domain"/>
    <property type="match status" value="1"/>
</dbReference>
<dbReference type="Pfam" id="PF00196">
    <property type="entry name" value="GerE"/>
    <property type="match status" value="1"/>
</dbReference>
<dbReference type="GO" id="GO:0016887">
    <property type="term" value="F:ATP hydrolysis activity"/>
    <property type="evidence" value="ECO:0007669"/>
    <property type="project" value="InterPro"/>
</dbReference>
<dbReference type="PROSITE" id="PS00622">
    <property type="entry name" value="HTH_LUXR_1"/>
    <property type="match status" value="1"/>
</dbReference>
<evidence type="ECO:0000259" key="1">
    <source>
        <dbReference type="PROSITE" id="PS50043"/>
    </source>
</evidence>
<dbReference type="SUPFAM" id="SSF48452">
    <property type="entry name" value="TPR-like"/>
    <property type="match status" value="1"/>
</dbReference>
<dbReference type="GO" id="GO:0006355">
    <property type="term" value="P:regulation of DNA-templated transcription"/>
    <property type="evidence" value="ECO:0007669"/>
    <property type="project" value="InterPro"/>
</dbReference>
<dbReference type="PRINTS" id="PR00364">
    <property type="entry name" value="DISEASERSIST"/>
</dbReference>
<dbReference type="InterPro" id="IPR027417">
    <property type="entry name" value="P-loop_NTPase"/>
</dbReference>
<dbReference type="InterPro" id="IPR016032">
    <property type="entry name" value="Sig_transdc_resp-reg_C-effctor"/>
</dbReference>
<comment type="caution">
    <text evidence="2">The sequence shown here is derived from an EMBL/GenBank/DDBJ whole genome shotgun (WGS) entry which is preliminary data.</text>
</comment>
<keyword evidence="3" id="KW-1185">Reference proteome</keyword>
<dbReference type="GO" id="GO:0003677">
    <property type="term" value="F:DNA binding"/>
    <property type="evidence" value="ECO:0007669"/>
    <property type="project" value="InterPro"/>
</dbReference>
<sequence>MSPLRQDLPAPHSPFIGRDRDITDLGHLIDTARMVTLTGAGGIGKTSMAVRLAELERDRFADGAVFVDLSTATTGAHALHLVANRLGVAENQANSLDEAVPLVLRSREVLLVLDTCERVVAPMARLCRLLLSTCPRLRLLVTSREPLRIPGENIWRVPPLSLPTTESQPPVLDAAWLSDPAALRTTVREAMRYEAVRLFADRARRARPGFSVTAENIAPIVRICQILDGVPLAVELAAARVRVLSIEQVLERLDDRFTLLNSADKGLPERQRTMRAVVEWSHALLSEPEKTLLRRLSLFVNWSLDVAEELFSGEFGDGDELLELHGSLLDKSLIVLEAEVEGVAHYRMLDTIRVYAAERLEASGEAEAYCRRTLEYGMDLVESLAAFMAEPLPWETRLQVLNRVEVNRGNIRSFLAWAVEHGMTVEGLRICVGLRSYWAVRDRHAEGAAFVASLLAAAPDGLPSALRARSLVLHGELTLGLKGAEAAKDAIEEGLRLSTRIGDEAVRAEALGSLAVVSLRLSRIDEGRGQAAECLEITRRTGNRMLELYALGTLASLADAAGDREGAEREFAAALKIAEEMGDAWHAARCHTGLGLLATHRNAFESAQEHLNTALSLFTRLRAHFDTAYCLAGLGRLAEARGESAEAWEYLSEGVRRSVASGQRLAMARSMENLARFAAAEGLTDRMVLLGAQAEALRQELGVPSRTGGMLHEFAEARLGAAASAAWRRARSMPLEEALAAALPAPVNDGVRSLTRREHQVAELAAVGLSNREIAVRLVISQATVARHVANIFAKLGISARGELAARISSGGNGFSG</sequence>
<name>A0A4R6V1Q6_9ACTN</name>
<dbReference type="InterPro" id="IPR049945">
    <property type="entry name" value="AAA_22"/>
</dbReference>
<evidence type="ECO:0000313" key="2">
    <source>
        <dbReference type="EMBL" id="TDQ53813.1"/>
    </source>
</evidence>
<dbReference type="InterPro" id="IPR011990">
    <property type="entry name" value="TPR-like_helical_dom_sf"/>
</dbReference>
<dbReference type="OrthoDB" id="3194665at2"/>
<dbReference type="EMBL" id="SNYN01000003">
    <property type="protein sequence ID" value="TDQ53813.1"/>
    <property type="molecule type" value="Genomic_DNA"/>
</dbReference>
<dbReference type="Proteomes" id="UP000295281">
    <property type="component" value="Unassembled WGS sequence"/>
</dbReference>
<dbReference type="PANTHER" id="PTHR47691">
    <property type="entry name" value="REGULATOR-RELATED"/>
    <property type="match status" value="1"/>
</dbReference>
<dbReference type="SMART" id="SM00421">
    <property type="entry name" value="HTH_LUXR"/>
    <property type="match status" value="1"/>
</dbReference>
<organism evidence="2 3">
    <name type="scientific">Actinorugispora endophytica</name>
    <dbReference type="NCBI Taxonomy" id="1605990"/>
    <lineage>
        <taxon>Bacteria</taxon>
        <taxon>Bacillati</taxon>
        <taxon>Actinomycetota</taxon>
        <taxon>Actinomycetes</taxon>
        <taxon>Streptosporangiales</taxon>
        <taxon>Nocardiopsidaceae</taxon>
        <taxon>Actinorugispora</taxon>
    </lineage>
</organism>
<dbReference type="InterPro" id="IPR036388">
    <property type="entry name" value="WH-like_DNA-bd_sf"/>
</dbReference>
<gene>
    <name evidence="2" type="ORF">EV190_103264</name>
</gene>
<dbReference type="PRINTS" id="PR00038">
    <property type="entry name" value="HTHLUXR"/>
</dbReference>
<accession>A0A4R6V1Q6</accession>
<dbReference type="CDD" id="cd06170">
    <property type="entry name" value="LuxR_C_like"/>
    <property type="match status" value="1"/>
</dbReference>
<dbReference type="Gene3D" id="3.40.50.300">
    <property type="entry name" value="P-loop containing nucleotide triphosphate hydrolases"/>
    <property type="match status" value="1"/>
</dbReference>